<protein>
    <submittedName>
        <fullName evidence="1">Uncharacterized protein</fullName>
    </submittedName>
</protein>
<sequence>MNRIVRGKRLYKAYAFMLPLLRILIIIGIMTSVFNTDASLPHIHDFFESLSVKKRIKRVAPTTPKRFVISFIPLCQVKGWPPRCSRHSELGTENSTLFGKRWLGMCNTCPNQRSFWCWTHSPMKVPVAQPKTRFLIALLRLRRHQPTQAMVLRQGRDLALVYYNHSENKRLTGTWGLLLPDEPQERRNRSLSVEEFSATLLVDTLRSNLPHVSVGMTFEMSRYIFMDETTHKVAENSTVHDRFRPSLG</sequence>
<organism evidence="1 2">
    <name type="scientific">Clonorchis sinensis</name>
    <name type="common">Chinese liver fluke</name>
    <dbReference type="NCBI Taxonomy" id="79923"/>
    <lineage>
        <taxon>Eukaryota</taxon>
        <taxon>Metazoa</taxon>
        <taxon>Spiralia</taxon>
        <taxon>Lophotrochozoa</taxon>
        <taxon>Platyhelminthes</taxon>
        <taxon>Trematoda</taxon>
        <taxon>Digenea</taxon>
        <taxon>Opisthorchiida</taxon>
        <taxon>Opisthorchiata</taxon>
        <taxon>Opisthorchiidae</taxon>
        <taxon>Clonorchis</taxon>
    </lineage>
</organism>
<keyword evidence="2" id="KW-1185">Reference proteome</keyword>
<dbReference type="AlphaFoldDB" id="A0A3R7GFW7"/>
<accession>A0A3R7GFW7</accession>
<name>A0A3R7GFW7_CLOSI</name>
<reference evidence="1 2" key="1">
    <citation type="journal article" date="2018" name="Biotechnol. Adv.">
        <title>Improved genomic resources and new bioinformatic workflow for the carcinogenic parasite Clonorchis sinensis: Biotechnological implications.</title>
        <authorList>
            <person name="Wang D."/>
            <person name="Korhonen P.K."/>
            <person name="Gasser R.B."/>
            <person name="Young N.D."/>
        </authorList>
    </citation>
    <scope>NUCLEOTIDE SEQUENCE [LARGE SCALE GENOMIC DNA]</scope>
    <source>
        <strain evidence="1">Cs-k2</strain>
    </source>
</reference>
<dbReference type="EMBL" id="NIRI02000077">
    <property type="protein sequence ID" value="KAG5441435.1"/>
    <property type="molecule type" value="Genomic_DNA"/>
</dbReference>
<evidence type="ECO:0000313" key="2">
    <source>
        <dbReference type="Proteomes" id="UP000286415"/>
    </source>
</evidence>
<reference evidence="1 2" key="2">
    <citation type="journal article" date="2021" name="Genomics">
        <title>High-quality reference genome for Clonorchis sinensis.</title>
        <authorList>
            <person name="Young N.D."/>
            <person name="Stroehlein A.J."/>
            <person name="Kinkar L."/>
            <person name="Wang T."/>
            <person name="Sohn W.M."/>
            <person name="Chang B.C.H."/>
            <person name="Kaur P."/>
            <person name="Weisz D."/>
            <person name="Dudchenko O."/>
            <person name="Aiden E.L."/>
            <person name="Korhonen P.K."/>
            <person name="Gasser R.B."/>
        </authorList>
    </citation>
    <scope>NUCLEOTIDE SEQUENCE [LARGE SCALE GENOMIC DNA]</scope>
    <source>
        <strain evidence="1">Cs-k2</strain>
    </source>
</reference>
<evidence type="ECO:0000313" key="1">
    <source>
        <dbReference type="EMBL" id="KAG5441435.1"/>
    </source>
</evidence>
<gene>
    <name evidence="1" type="ORF">CSKR_107658</name>
</gene>
<dbReference type="InParanoid" id="A0A3R7GFW7"/>
<dbReference type="Proteomes" id="UP000286415">
    <property type="component" value="Unassembled WGS sequence"/>
</dbReference>
<comment type="caution">
    <text evidence="1">The sequence shown here is derived from an EMBL/GenBank/DDBJ whole genome shotgun (WGS) entry which is preliminary data.</text>
</comment>
<proteinExistence type="predicted"/>